<keyword evidence="3" id="KW-1185">Reference proteome</keyword>
<keyword evidence="1" id="KW-0472">Membrane</keyword>
<dbReference type="AlphaFoldDB" id="S0EXT3"/>
<dbReference type="PATRIC" id="fig|1303518.3.peg.2817"/>
<name>S0EXT3_CHTCT</name>
<gene>
    <name evidence="2" type="ORF">CCALI_02715</name>
</gene>
<evidence type="ECO:0000313" key="2">
    <source>
        <dbReference type="EMBL" id="CCW36504.1"/>
    </source>
</evidence>
<protein>
    <submittedName>
        <fullName evidence="2">Uncharacterized protein</fullName>
    </submittedName>
</protein>
<evidence type="ECO:0000256" key="1">
    <source>
        <dbReference type="SAM" id="Phobius"/>
    </source>
</evidence>
<keyword evidence="1" id="KW-1133">Transmembrane helix</keyword>
<feature type="transmembrane region" description="Helical" evidence="1">
    <location>
        <begin position="251"/>
        <end position="273"/>
    </location>
</feature>
<organism evidence="2 3">
    <name type="scientific">Chthonomonas calidirosea (strain DSM 23976 / ICMP 18418 / T49)</name>
    <dbReference type="NCBI Taxonomy" id="1303518"/>
    <lineage>
        <taxon>Bacteria</taxon>
        <taxon>Bacillati</taxon>
        <taxon>Armatimonadota</taxon>
        <taxon>Chthonomonadia</taxon>
        <taxon>Chthonomonadales</taxon>
        <taxon>Chthonomonadaceae</taxon>
        <taxon>Chthonomonas</taxon>
    </lineage>
</organism>
<proteinExistence type="predicted"/>
<dbReference type="HOGENOM" id="CLU_985889_0_0_0"/>
<evidence type="ECO:0000313" key="3">
    <source>
        <dbReference type="Proteomes" id="UP000014227"/>
    </source>
</evidence>
<dbReference type="InParanoid" id="S0EXT3"/>
<reference evidence="3" key="1">
    <citation type="submission" date="2013-03" db="EMBL/GenBank/DDBJ databases">
        <title>Genome sequence of Chthonomonas calidirosea, the first sequenced genome from the Armatimonadetes phylum (formally candidate division OP10).</title>
        <authorList>
            <person name="Lee K.C.Y."/>
            <person name="Morgan X.C."/>
            <person name="Dunfield P.F."/>
            <person name="Tamas I."/>
            <person name="Houghton K.M."/>
            <person name="Vyssotski M."/>
            <person name="Ryan J.L.J."/>
            <person name="Lagutin K."/>
            <person name="McDonald I.R."/>
            <person name="Stott M.B."/>
        </authorList>
    </citation>
    <scope>NUCLEOTIDE SEQUENCE [LARGE SCALE GENOMIC DNA]</scope>
    <source>
        <strain evidence="3">DSM 23976 / ICMP 18418 / T49</strain>
    </source>
</reference>
<dbReference type="EMBL" id="HF951689">
    <property type="protein sequence ID" value="CCW36504.1"/>
    <property type="molecule type" value="Genomic_DNA"/>
</dbReference>
<dbReference type="eggNOG" id="ENOG5030MGZ">
    <property type="taxonomic scope" value="Bacteria"/>
</dbReference>
<keyword evidence="1" id="KW-0812">Transmembrane</keyword>
<sequence>MADLSPPDQGILHGSGVVGLLREIFHPITNKTLLVLYIAGVLFACFVLFLVLQLIPVPARRHVIRFVTFIGGLFYALEFFLPVAKSGPHADQNVLTPYTTAFGNISQAIVGFTIGLGVINLFQVHLGRLVKRTGDAMFSLAFFLSFFAMLLVSLWNHSHSNALSKALNHILFDGLLQSLDATMFSLIAFYIASAAYRAFRVRSLEATILLVTALVVMLGQIPVGTYLTHTLPAPLRVENIRHWILTQANVAVIRAIAFGLDIGALAMSLRIWLGLERGNYFD</sequence>
<feature type="transmembrane region" description="Helical" evidence="1">
    <location>
        <begin position="208"/>
        <end position="231"/>
    </location>
</feature>
<dbReference type="STRING" id="454171.CP488_01375"/>
<dbReference type="RefSeq" id="WP_016484012.1">
    <property type="nucleotide sequence ID" value="NC_021487.1"/>
</dbReference>
<feature type="transmembrane region" description="Helical" evidence="1">
    <location>
        <begin position="175"/>
        <end position="196"/>
    </location>
</feature>
<dbReference type="OrthoDB" id="259178at2"/>
<dbReference type="KEGG" id="ccz:CCALI_02715"/>
<feature type="transmembrane region" description="Helical" evidence="1">
    <location>
        <begin position="34"/>
        <end position="55"/>
    </location>
</feature>
<feature type="transmembrane region" description="Helical" evidence="1">
    <location>
        <begin position="62"/>
        <end position="81"/>
    </location>
</feature>
<feature type="transmembrane region" description="Helical" evidence="1">
    <location>
        <begin position="136"/>
        <end position="155"/>
    </location>
</feature>
<dbReference type="Proteomes" id="UP000014227">
    <property type="component" value="Chromosome I"/>
</dbReference>
<accession>S0EXT3</accession>
<feature type="transmembrane region" description="Helical" evidence="1">
    <location>
        <begin position="101"/>
        <end position="124"/>
    </location>
</feature>